<proteinExistence type="evidence at transcript level"/>
<protein>
    <submittedName>
        <fullName evidence="3">HCG2022850</fullName>
    </submittedName>
    <submittedName>
        <fullName evidence="2">PRO2591</fullName>
    </submittedName>
</protein>
<name>Q9P161_HUMAN</name>
<organism evidence="2">
    <name type="scientific">Homo sapiens</name>
    <name type="common">Human</name>
    <dbReference type="NCBI Taxonomy" id="9606"/>
    <lineage>
        <taxon>Eukaryota</taxon>
        <taxon>Metazoa</taxon>
        <taxon>Chordata</taxon>
        <taxon>Craniata</taxon>
        <taxon>Vertebrata</taxon>
        <taxon>Euteleostomi</taxon>
        <taxon>Mammalia</taxon>
        <taxon>Eutheria</taxon>
        <taxon>Euarchontoglires</taxon>
        <taxon>Primates</taxon>
        <taxon>Haplorrhini</taxon>
        <taxon>Catarrhini</taxon>
        <taxon>Hominidae</taxon>
        <taxon>Homo</taxon>
    </lineage>
</organism>
<evidence type="ECO:0000313" key="3">
    <source>
        <dbReference type="EMBL" id="EAW79597.1"/>
    </source>
</evidence>
<feature type="transmembrane region" description="Helical" evidence="1">
    <location>
        <begin position="15"/>
        <end position="35"/>
    </location>
</feature>
<dbReference type="HOGENOM" id="CLU_220105_0_0_1"/>
<dbReference type="EMBL" id="AF119886">
    <property type="protein sequence ID" value="AAF69640.1"/>
    <property type="molecule type" value="mRNA"/>
</dbReference>
<reference evidence="3" key="2">
    <citation type="journal article" date="2001" name="Science">
        <title>The sequence of the human genome.</title>
        <authorList>
            <person name="Venter J.C."/>
            <person name="Adams M.D."/>
            <person name="Myers E.W."/>
            <person name="Li P.W."/>
            <person name="Mural R.J."/>
            <person name="Sutton G.G."/>
            <person name="Smith H.O."/>
            <person name="Yandell M."/>
            <person name="Evans C.A."/>
            <person name="Holt R.A."/>
            <person name="Gocayne J.D."/>
            <person name="Amanatides P."/>
            <person name="Ballew R.M."/>
            <person name="Huson D.H."/>
            <person name="Wortman J.R."/>
            <person name="Zhang Q."/>
            <person name="Kodira C.D."/>
            <person name="Zheng X.H."/>
            <person name="Chen L."/>
            <person name="Skupski M."/>
            <person name="Subramanian G."/>
            <person name="Thomas P.D."/>
            <person name="Zhang J."/>
            <person name="Gabor Miklos G.L."/>
            <person name="Nelson C."/>
            <person name="Broder S."/>
            <person name="Clark A.G."/>
            <person name="Nadeau J."/>
            <person name="McKusick V.A."/>
            <person name="Zinder N."/>
            <person name="Levine A.J."/>
            <person name="Roberts R.J."/>
            <person name="Simon M."/>
            <person name="Slayman C."/>
            <person name="Hunkapiller M."/>
            <person name="Bolanos R."/>
            <person name="Delcher A."/>
            <person name="Dew I."/>
            <person name="Fasulo D."/>
            <person name="Flanigan M."/>
            <person name="Florea L."/>
            <person name="Halpern A."/>
            <person name="Hannenhalli S."/>
            <person name="Kravitz S."/>
            <person name="Levy S."/>
            <person name="Mobarry C."/>
            <person name="Reinert K."/>
            <person name="Remington K."/>
            <person name="Abu-Threideh J."/>
            <person name="Beasley E."/>
            <person name="Biddick K."/>
            <person name="Bonazzi V."/>
            <person name="Brandon R."/>
            <person name="Cargill M."/>
            <person name="Chandramouliswaran I."/>
            <person name="Charlab R."/>
            <person name="Chaturvedi K."/>
            <person name="Deng Z."/>
            <person name="Di Francesco V."/>
            <person name="Dunn P."/>
            <person name="Eilbeck K."/>
            <person name="Evangelista C."/>
            <person name="Gabrielian A.E."/>
            <person name="Gan W."/>
            <person name="Ge W."/>
            <person name="Gong F."/>
            <person name="Gu Z."/>
            <person name="Guan P."/>
            <person name="Heiman T.J."/>
            <person name="Higgins M.E."/>
            <person name="Ji R.R."/>
            <person name="Ke Z."/>
            <person name="Ketchum K.A."/>
            <person name="Lai Z."/>
            <person name="Lei Y."/>
            <person name="Li Z."/>
            <person name="Li J."/>
            <person name="Liang Y."/>
            <person name="Lin X."/>
            <person name="Lu F."/>
            <person name="Merkulov G.V."/>
            <person name="Milshina N."/>
            <person name="Moore H.M."/>
            <person name="Naik A.K."/>
            <person name="Narayan V.A."/>
            <person name="Neelam B."/>
            <person name="Nusskern D."/>
            <person name="Rusch D.B."/>
            <person name="Salzberg S."/>
            <person name="Shao W."/>
            <person name="Shue B."/>
            <person name="Sun J."/>
            <person name="Wang Z."/>
            <person name="Wang A."/>
            <person name="Wang X."/>
            <person name="Wang J."/>
            <person name="Wei M."/>
            <person name="Wides R."/>
            <person name="Xiao C."/>
            <person name="Yan C."/>
            <person name="Yao A."/>
            <person name="Ye J."/>
            <person name="Zhan M."/>
            <person name="Zhang W."/>
            <person name="Zhang H."/>
            <person name="Zhao Q."/>
            <person name="Zheng L."/>
            <person name="Zhong F."/>
            <person name="Zhong W."/>
            <person name="Zhu S."/>
            <person name="Zhao S."/>
            <person name="Gilbert D."/>
            <person name="Baumhueter S."/>
            <person name="Spier G."/>
            <person name="Carter C."/>
            <person name="Cravchik A."/>
            <person name="Woodage T."/>
            <person name="Ali F."/>
            <person name="An H."/>
            <person name="Awe A."/>
            <person name="Baldwin D."/>
            <person name="Baden H."/>
            <person name="Barnstead M."/>
            <person name="Barrow I."/>
            <person name="Beeson K."/>
            <person name="Busam D."/>
            <person name="Carver A."/>
            <person name="Center A."/>
            <person name="Cheng M.L."/>
            <person name="Curry L."/>
            <person name="Danaher S."/>
            <person name="Davenport L."/>
            <person name="Desilets R."/>
            <person name="Dietz S."/>
            <person name="Dodson K."/>
            <person name="Doup L."/>
            <person name="Ferriera S."/>
            <person name="Garg N."/>
            <person name="Gluecksmann A."/>
            <person name="Hart B."/>
            <person name="Haynes J."/>
            <person name="Haynes C."/>
            <person name="Heiner C."/>
            <person name="Hladun S."/>
            <person name="Hostin D."/>
            <person name="Houck J."/>
            <person name="Howland T."/>
            <person name="Ibegwam C."/>
            <person name="Johnson J."/>
            <person name="Kalush F."/>
            <person name="Kline L."/>
            <person name="Koduru S."/>
            <person name="Love A."/>
            <person name="Mann F."/>
            <person name="May D."/>
            <person name="McCawley S."/>
            <person name="McIntosh T."/>
            <person name="McMullen I."/>
            <person name="Moy M."/>
            <person name="Moy L."/>
            <person name="Murphy B."/>
            <person name="Nelson K."/>
            <person name="Pfannkoch C."/>
            <person name="Pratts E."/>
            <person name="Puri V."/>
            <person name="Qureshi H."/>
            <person name="Reardon M."/>
            <person name="Rodriguez R."/>
            <person name="Rogers Y.H."/>
            <person name="Romblad D."/>
            <person name="Ruhfel B."/>
            <person name="Scott R."/>
            <person name="Sitter C."/>
            <person name="Smallwood M."/>
            <person name="Stewart E."/>
            <person name="Strong R."/>
            <person name="Suh E."/>
            <person name="Thomas R."/>
            <person name="Tint N.N."/>
            <person name="Tse S."/>
            <person name="Vech C."/>
            <person name="Wang G."/>
            <person name="Wetter J."/>
            <person name="Williams S."/>
            <person name="Williams M."/>
            <person name="Windsor S."/>
            <person name="Winn-Deen E."/>
            <person name="Wolfe K."/>
            <person name="Zaveri J."/>
            <person name="Zaveri K."/>
            <person name="Abril J.F."/>
            <person name="Guigo R."/>
            <person name="Campbell M.J."/>
            <person name="Sjolander K.V."/>
            <person name="Karlak B."/>
            <person name="Kejariwal A."/>
            <person name="Mi H."/>
            <person name="Lazareva B."/>
            <person name="Hatton T."/>
            <person name="Narechania A."/>
            <person name="Diemer K."/>
            <person name="Muruganujan A."/>
            <person name="Guo N."/>
            <person name="Sato S."/>
            <person name="Bafna V."/>
            <person name="Istrail S."/>
            <person name="Lippert R."/>
            <person name="Schwartz R."/>
            <person name="Walenz B."/>
            <person name="Yooseph S."/>
            <person name="Allen D."/>
            <person name="Basu A."/>
            <person name="Baxendale J."/>
            <person name="Blick L."/>
            <person name="Caminha M."/>
            <person name="Carnes-Stine J."/>
            <person name="Caulk P."/>
            <person name="Chiang Y.H."/>
            <person name="Coyne M."/>
            <person name="Dahlke C."/>
            <person name="Mays A."/>
            <person name="Dombroski M."/>
            <person name="Donnelly M."/>
            <person name="Ely D."/>
            <person name="Esparham S."/>
            <person name="Fosler C."/>
            <person name="Gire H."/>
            <person name="Glanowski S."/>
            <person name="Glasser K."/>
            <person name="Glodek A."/>
            <person name="Gorokhov M."/>
            <person name="Graham K."/>
            <person name="Gropman B."/>
            <person name="Harris M."/>
            <person name="Heil J."/>
            <person name="Henderson S."/>
            <person name="Hoover J."/>
            <person name="Jennings D."/>
            <person name="Jordan C."/>
            <person name="Jordan J."/>
            <person name="Kasha J."/>
            <person name="Kagan L."/>
            <person name="Kraft C."/>
            <person name="Levitsky A."/>
            <person name="Lewis M."/>
            <person name="Liu X."/>
            <person name="Lopez J."/>
            <person name="Ma D."/>
            <person name="Majoros W."/>
            <person name="McDaniel J."/>
            <person name="Murphy S."/>
            <person name="Newman M."/>
            <person name="Nguyen T."/>
            <person name="Nguyen N."/>
            <person name="Nodell M."/>
            <person name="Pan S."/>
            <person name="Peck J."/>
            <person name="Peterson M."/>
            <person name="Rowe W."/>
            <person name="Sanders R."/>
            <person name="Scott J."/>
            <person name="Simpson M."/>
            <person name="Smith T."/>
            <person name="Sprague A."/>
            <person name="Stockwell T."/>
            <person name="Turner R."/>
            <person name="Venter E."/>
            <person name="Wang M."/>
            <person name="Wen M."/>
            <person name="Wu D."/>
            <person name="Wu M."/>
            <person name="Xia A."/>
            <person name="Zandieh A."/>
            <person name="Zhu X."/>
        </authorList>
    </citation>
    <scope>NUCLEOTIDE SEQUENCE</scope>
</reference>
<reference evidence="2" key="1">
    <citation type="submission" date="1999-01" db="EMBL/GenBank/DDBJ databases">
        <title>Functional prediction of the coding sequences of 79 new genes deduced by analysis of cDNA clones from human fetal liver.</title>
        <authorList>
            <person name="Zhang C."/>
            <person name="Yu Y."/>
            <person name="Zhang S."/>
            <person name="Wei H."/>
            <person name="Zhang Y."/>
            <person name="Zhou G."/>
            <person name="Bi J."/>
            <person name="Liu M."/>
            <person name="He F."/>
        </authorList>
    </citation>
    <scope>NUCLEOTIDE SEQUENCE</scope>
    <source>
        <tissue evidence="2">Liver</tissue>
    </source>
</reference>
<dbReference type="EMBL" id="CH471052">
    <property type="protein sequence ID" value="EAW79597.1"/>
    <property type="molecule type" value="Genomic_DNA"/>
</dbReference>
<evidence type="ECO:0000256" key="1">
    <source>
        <dbReference type="SAM" id="Phobius"/>
    </source>
</evidence>
<dbReference type="UCSC" id="uc062mrp.1">
    <property type="organism name" value="human"/>
</dbReference>
<sequence>MIPLYPSFNFNKSHFAFQILPIATNILFFSGVAELI</sequence>
<keyword evidence="1" id="KW-0472">Membrane</keyword>
<accession>Q9P161</accession>
<keyword evidence="1" id="KW-0812">Transmembrane</keyword>
<reference evidence="3" key="3">
    <citation type="submission" date="2005-09" db="EMBL/GenBank/DDBJ databases">
        <authorList>
            <person name="Mural R.J."/>
            <person name="Istrail S."/>
            <person name="Sutton G."/>
            <person name="Florea L."/>
            <person name="Halpern A.L."/>
            <person name="Mobarry C.M."/>
            <person name="Lippert R."/>
            <person name="Walenz B."/>
            <person name="Shatkay H."/>
            <person name="Dew I."/>
            <person name="Miller J.R."/>
            <person name="Flanigan M.J."/>
            <person name="Edwards N.J."/>
            <person name="Bolanos R."/>
            <person name="Fasulo D."/>
            <person name="Halldorsson B.V."/>
            <person name="Hannenhalli S."/>
            <person name="Turner R."/>
            <person name="Yooseph S."/>
            <person name="Lu F."/>
            <person name="Nusskern D.R."/>
            <person name="Shue B.C."/>
            <person name="Zheng X.H."/>
            <person name="Zhong F."/>
            <person name="Delcher A.L."/>
            <person name="Huson D.H."/>
            <person name="Kravitz S.A."/>
            <person name="Mouchard L."/>
            <person name="Reinert K."/>
            <person name="Remington K.A."/>
            <person name="Clark A.G."/>
            <person name="Waterman M.S."/>
            <person name="Eichler E.E."/>
            <person name="Adams M.D."/>
            <person name="Hunkapiller M.W."/>
            <person name="Myers E.W."/>
            <person name="Venter J.C."/>
        </authorList>
    </citation>
    <scope>NUCLEOTIDE SEQUENCE</scope>
</reference>
<evidence type="ECO:0000313" key="2">
    <source>
        <dbReference type="EMBL" id="AAF69640.1"/>
    </source>
</evidence>
<dbReference type="AlphaFoldDB" id="Q9P161"/>
<keyword evidence="1" id="KW-1133">Transmembrane helix</keyword>
<gene>
    <name evidence="3" type="ORF">hCG_2022850</name>
</gene>